<reference evidence="1" key="2">
    <citation type="journal article" date="2022" name="New Phytol.">
        <title>Evolutionary transition to the ectomycorrhizal habit in the genomes of a hyperdiverse lineage of mushroom-forming fungi.</title>
        <authorList>
            <person name="Looney B."/>
            <person name="Miyauchi S."/>
            <person name="Morin E."/>
            <person name="Drula E."/>
            <person name="Courty P.E."/>
            <person name="Kohler A."/>
            <person name="Kuo A."/>
            <person name="LaButti K."/>
            <person name="Pangilinan J."/>
            <person name="Lipzen A."/>
            <person name="Riley R."/>
            <person name="Andreopoulos W."/>
            <person name="He G."/>
            <person name="Johnson J."/>
            <person name="Nolan M."/>
            <person name="Tritt A."/>
            <person name="Barry K.W."/>
            <person name="Grigoriev I.V."/>
            <person name="Nagy L.G."/>
            <person name="Hibbett D."/>
            <person name="Henrissat B."/>
            <person name="Matheny P.B."/>
            <person name="Labbe J."/>
            <person name="Martin F.M."/>
        </authorList>
    </citation>
    <scope>NUCLEOTIDE SEQUENCE</scope>
    <source>
        <strain evidence="1">EC-137</strain>
    </source>
</reference>
<reference evidence="1" key="1">
    <citation type="submission" date="2021-02" db="EMBL/GenBank/DDBJ databases">
        <authorList>
            <consortium name="DOE Joint Genome Institute"/>
            <person name="Ahrendt S."/>
            <person name="Looney B.P."/>
            <person name="Miyauchi S."/>
            <person name="Morin E."/>
            <person name="Drula E."/>
            <person name="Courty P.E."/>
            <person name="Chicoki N."/>
            <person name="Fauchery L."/>
            <person name="Kohler A."/>
            <person name="Kuo A."/>
            <person name="Labutti K."/>
            <person name="Pangilinan J."/>
            <person name="Lipzen A."/>
            <person name="Riley R."/>
            <person name="Andreopoulos W."/>
            <person name="He G."/>
            <person name="Johnson J."/>
            <person name="Barry K.W."/>
            <person name="Grigoriev I.V."/>
            <person name="Nagy L."/>
            <person name="Hibbett D."/>
            <person name="Henrissat B."/>
            <person name="Matheny P.B."/>
            <person name="Labbe J."/>
            <person name="Martin F."/>
        </authorList>
    </citation>
    <scope>NUCLEOTIDE SEQUENCE</scope>
    <source>
        <strain evidence="1">EC-137</strain>
    </source>
</reference>
<sequence length="477" mass="53233">VSAVFSGLFVAYVLNYYLRSSRRYLPPGPIGFPFVGNALSFLHKERFFTTCESYGLSPHLPPIFCSMKPSFAGDIVYVNLAGQPAVILNSQRVAADLLDRRAMNYSGRPRSIVASQLMCRGLHLALDGHTARWRRMRRAVHEAFGPSAAGSYHAMESEEAARLALAIAHDTQATTLGHYANHYLHFTASSILAITYDRPLRTAADEEIVKTVERMAAKLVHAATPGSHLADLFPWMLAIPDRFAKWKRDALAWHARVSDYFDGLVAEVKARMAKGEARSCLVRSLVEDKERFELSDAETSWAAGMIAAGVETQTMTFEWFTFAMVCHPDIQRRAQAELDAVIGRGRAPRVADRDHLPFLSALVREVLRWKPAAPLGVPHMSEEDDWYRGFFIPRGSLCIVNVRACHSDPEVYGEDAAQFNPRRHLDEKGQLRPAPADTKNEGHVGFGFGRRICVGRYVANDNLFAAMAAILWAFNLE</sequence>
<name>A0ACB8Q8F5_9AGAM</name>
<evidence type="ECO:0000313" key="2">
    <source>
        <dbReference type="Proteomes" id="UP000814128"/>
    </source>
</evidence>
<dbReference type="Proteomes" id="UP000814128">
    <property type="component" value="Unassembled WGS sequence"/>
</dbReference>
<gene>
    <name evidence="1" type="ORF">K488DRAFT_18448</name>
</gene>
<organism evidence="1 2">
    <name type="scientific">Vararia minispora EC-137</name>
    <dbReference type="NCBI Taxonomy" id="1314806"/>
    <lineage>
        <taxon>Eukaryota</taxon>
        <taxon>Fungi</taxon>
        <taxon>Dikarya</taxon>
        <taxon>Basidiomycota</taxon>
        <taxon>Agaricomycotina</taxon>
        <taxon>Agaricomycetes</taxon>
        <taxon>Russulales</taxon>
        <taxon>Lachnocladiaceae</taxon>
        <taxon>Vararia</taxon>
    </lineage>
</organism>
<comment type="caution">
    <text evidence="1">The sequence shown here is derived from an EMBL/GenBank/DDBJ whole genome shotgun (WGS) entry which is preliminary data.</text>
</comment>
<feature type="non-terminal residue" evidence="1">
    <location>
        <position position="477"/>
    </location>
</feature>
<feature type="non-terminal residue" evidence="1">
    <location>
        <position position="1"/>
    </location>
</feature>
<accession>A0ACB8Q8F5</accession>
<proteinExistence type="predicted"/>
<evidence type="ECO:0000313" key="1">
    <source>
        <dbReference type="EMBL" id="KAI0027871.1"/>
    </source>
</evidence>
<protein>
    <submittedName>
        <fullName evidence="1">Cytochrome P450</fullName>
    </submittedName>
</protein>
<keyword evidence="2" id="KW-1185">Reference proteome</keyword>
<dbReference type="EMBL" id="MU273826">
    <property type="protein sequence ID" value="KAI0027871.1"/>
    <property type="molecule type" value="Genomic_DNA"/>
</dbReference>